<evidence type="ECO:0000313" key="2">
    <source>
        <dbReference type="EMBL" id="UYG17574.1"/>
    </source>
</evidence>
<dbReference type="EMBL" id="CP107020">
    <property type="protein sequence ID" value="UYG17574.1"/>
    <property type="molecule type" value="Genomic_DNA"/>
</dbReference>
<protein>
    <submittedName>
        <fullName evidence="2">Uncharacterized protein</fullName>
    </submittedName>
</protein>
<keyword evidence="3" id="KW-1185">Reference proteome</keyword>
<reference evidence="2" key="1">
    <citation type="submission" date="2022-10" db="EMBL/GenBank/DDBJ databases">
        <title>Whole-Genome Sequencing of Brachybacterium huguangmaarense BRM-3, Isolated from Betula schmidtii.</title>
        <authorList>
            <person name="Haam D."/>
        </authorList>
    </citation>
    <scope>NUCLEOTIDE SEQUENCE</scope>
    <source>
        <strain evidence="2">BRM-3</strain>
    </source>
</reference>
<feature type="region of interest" description="Disordered" evidence="1">
    <location>
        <begin position="174"/>
        <end position="198"/>
    </location>
</feature>
<feature type="compositionally biased region" description="Basic residues" evidence="1">
    <location>
        <begin position="183"/>
        <end position="198"/>
    </location>
</feature>
<gene>
    <name evidence="2" type="ORF">BRM3_03845</name>
</gene>
<evidence type="ECO:0000256" key="1">
    <source>
        <dbReference type="SAM" id="MobiDB-lite"/>
    </source>
</evidence>
<name>A0ABY6G3N4_9MICO</name>
<evidence type="ECO:0000313" key="3">
    <source>
        <dbReference type="Proteomes" id="UP001164305"/>
    </source>
</evidence>
<organism evidence="2 3">
    <name type="scientific">Brachybacterium huguangmaarense</name>
    <dbReference type="NCBI Taxonomy" id="1652028"/>
    <lineage>
        <taxon>Bacteria</taxon>
        <taxon>Bacillati</taxon>
        <taxon>Actinomycetota</taxon>
        <taxon>Actinomycetes</taxon>
        <taxon>Micrococcales</taxon>
        <taxon>Dermabacteraceae</taxon>
        <taxon>Brachybacterium</taxon>
    </lineage>
</organism>
<dbReference type="Gene3D" id="2.70.98.60">
    <property type="entry name" value="alpha-galactosidase from lactobacil brevis"/>
    <property type="match status" value="1"/>
</dbReference>
<accession>A0ABY6G3N4</accession>
<dbReference type="RefSeq" id="WP_263594783.1">
    <property type="nucleotide sequence ID" value="NZ_CP107020.1"/>
</dbReference>
<dbReference type="Proteomes" id="UP001164305">
    <property type="component" value="Chromosome"/>
</dbReference>
<proteinExistence type="predicted"/>
<sequence length="198" mass="21120">MSGTQHETPPRSIRWGHGPVELELTAASSGPACLTRLTIAGHDARITAPRPLAEVLTVAEGRSFAGPRLVRTVVGERSVLEGWEERPTPTGRELVLHARDEATGLVTEQILEVVGDAAAVRSRLLVTNDGDRSVALRAVTSWVSGLGATRADAPPAAAAQGGALADVSIHHGRSDWLGEDAGRRRRRRRPSTRASRRS</sequence>
<dbReference type="InterPro" id="IPR038417">
    <property type="entry name" value="Alpga-gal_N_sf"/>
</dbReference>